<reference evidence="1 2" key="1">
    <citation type="submission" date="2018-03" db="EMBL/GenBank/DDBJ databases">
        <title>Bacteriophage NCPPB3778 and a type I-E CRISPR drive the evolution of the US Biological Select Agent, Rathayibacter toxicus.</title>
        <authorList>
            <person name="Davis E.W.II."/>
            <person name="Tabima J.F."/>
            <person name="Weisberg A.J."/>
            <person name="Dantas Lopes L."/>
            <person name="Wiseman M.S."/>
            <person name="Wiseman M.S."/>
            <person name="Pupko T."/>
            <person name="Belcher M.S."/>
            <person name="Sechler A.J."/>
            <person name="Tancos M.A."/>
            <person name="Schroeder B.K."/>
            <person name="Murray T.D."/>
            <person name="Luster D.G."/>
            <person name="Schneider W.L."/>
            <person name="Rogers E."/>
            <person name="Andreote F.D."/>
            <person name="Grunwald N.J."/>
            <person name="Putnam M.L."/>
            <person name="Chang J.H."/>
        </authorList>
    </citation>
    <scope>NUCLEOTIDE SEQUENCE [LARGE SCALE GENOMIC DNA]</scope>
    <source>
        <strain evidence="1 2">DSM 15932</strain>
    </source>
</reference>
<name>A0A3Q9UT95_9MICO</name>
<dbReference type="PANTHER" id="PTHR43760:SF1">
    <property type="entry name" value="ENDORIBONUCLEASE L-PSP_CHORISMATE MUTASE-LIKE DOMAIN-CONTAINING PROTEIN"/>
    <property type="match status" value="1"/>
</dbReference>
<dbReference type="Proteomes" id="UP000285317">
    <property type="component" value="Chromosome"/>
</dbReference>
<dbReference type="SUPFAM" id="SSF55298">
    <property type="entry name" value="YjgF-like"/>
    <property type="match status" value="1"/>
</dbReference>
<dbReference type="InterPro" id="IPR035959">
    <property type="entry name" value="RutC-like_sf"/>
</dbReference>
<dbReference type="EMBL" id="CP028137">
    <property type="protein sequence ID" value="AZZ53588.1"/>
    <property type="molecule type" value="Genomic_DNA"/>
</dbReference>
<dbReference type="AlphaFoldDB" id="A0A3Q9UT95"/>
<protein>
    <submittedName>
        <fullName evidence="1">RidA family protein</fullName>
    </submittedName>
</protein>
<dbReference type="KEGG" id="rfs:C1I64_17130"/>
<dbReference type="RefSeq" id="WP_127888038.1">
    <property type="nucleotide sequence ID" value="NZ_CP028137.1"/>
</dbReference>
<proteinExistence type="predicted"/>
<sequence length="175" mass="18683">MSHPAVEHSAEQHSPEQRARELGLAIPDYLDPPYGGRYGGSTLRAFHRTGDLLELSGITPESRDGALLHPGAVGVDITLEQAREAARYTAVNALGMIRAALGSLDEVVALSRGLCFVLCPPGFERLNEVSNAASDLLLDVFGPDAGRMGRASIGATALSRSACFELWLSLECRPR</sequence>
<dbReference type="PANTHER" id="PTHR43760">
    <property type="entry name" value="ENDORIBONUCLEASE-RELATED"/>
    <property type="match status" value="1"/>
</dbReference>
<dbReference type="CDD" id="cd02199">
    <property type="entry name" value="YjgF_YER057c_UK114_like_1"/>
    <property type="match status" value="1"/>
</dbReference>
<dbReference type="InterPro" id="IPR013813">
    <property type="entry name" value="Endoribo_LPSP/chorism_mut-like"/>
</dbReference>
<evidence type="ECO:0000313" key="1">
    <source>
        <dbReference type="EMBL" id="AZZ53588.1"/>
    </source>
</evidence>
<dbReference type="Gene3D" id="3.30.1330.40">
    <property type="entry name" value="RutC-like"/>
    <property type="match status" value="1"/>
</dbReference>
<accession>A0A3Q9UT95</accession>
<gene>
    <name evidence="1" type="ORF">C1I64_17130</name>
</gene>
<evidence type="ECO:0000313" key="2">
    <source>
        <dbReference type="Proteomes" id="UP000285317"/>
    </source>
</evidence>
<organism evidence="1 2">
    <name type="scientific">Rathayibacter festucae DSM 15932</name>
    <dbReference type="NCBI Taxonomy" id="1328866"/>
    <lineage>
        <taxon>Bacteria</taxon>
        <taxon>Bacillati</taxon>
        <taxon>Actinomycetota</taxon>
        <taxon>Actinomycetes</taxon>
        <taxon>Micrococcales</taxon>
        <taxon>Microbacteriaceae</taxon>
        <taxon>Rathayibacter</taxon>
    </lineage>
</organism>